<evidence type="ECO:0000256" key="1">
    <source>
        <dbReference type="SAM" id="MobiDB-lite"/>
    </source>
</evidence>
<proteinExistence type="predicted"/>
<evidence type="ECO:0000313" key="3">
    <source>
        <dbReference type="Proteomes" id="UP001204320"/>
    </source>
</evidence>
<gene>
    <name evidence="2" type="ORF">NVS32_05565</name>
</gene>
<sequence>MASYMHDELDDALEQYRSGELSFEEFKRMCDEEDREQEEENRRRAAKKRGGRQPFIGITFTFDR</sequence>
<dbReference type="EMBL" id="JANSKA010000003">
    <property type="protein sequence ID" value="MCR9036418.1"/>
    <property type="molecule type" value="Genomic_DNA"/>
</dbReference>
<keyword evidence="3" id="KW-1185">Reference proteome</keyword>
<feature type="region of interest" description="Disordered" evidence="1">
    <location>
        <begin position="31"/>
        <end position="64"/>
    </location>
</feature>
<dbReference type="RefSeq" id="WP_258498992.1">
    <property type="nucleotide sequence ID" value="NZ_JANSKA010000003.1"/>
</dbReference>
<organism evidence="2 3">
    <name type="scientific">Tractidigestivibacter montrealensis</name>
    <dbReference type="NCBI Taxonomy" id="2972466"/>
    <lineage>
        <taxon>Bacteria</taxon>
        <taxon>Bacillati</taxon>
        <taxon>Actinomycetota</taxon>
        <taxon>Coriobacteriia</taxon>
        <taxon>Coriobacteriales</taxon>
        <taxon>Atopobiaceae</taxon>
        <taxon>Tractidigestivibacter</taxon>
    </lineage>
</organism>
<dbReference type="Proteomes" id="UP001204320">
    <property type="component" value="Unassembled WGS sequence"/>
</dbReference>
<comment type="caution">
    <text evidence="2">The sequence shown here is derived from an EMBL/GenBank/DDBJ whole genome shotgun (WGS) entry which is preliminary data.</text>
</comment>
<evidence type="ECO:0008006" key="4">
    <source>
        <dbReference type="Google" id="ProtNLM"/>
    </source>
</evidence>
<reference evidence="2 3" key="1">
    <citation type="submission" date="2022-08" db="EMBL/GenBank/DDBJ databases">
        <title>Tractidigestivibacter montrealensis type strain KD21.</title>
        <authorList>
            <person name="Diop K."/>
            <person name="Richard C."/>
            <person name="Routy B."/>
        </authorList>
    </citation>
    <scope>NUCLEOTIDE SEQUENCE [LARGE SCALE GENOMIC DNA]</scope>
    <source>
        <strain evidence="2 3">KD21</strain>
    </source>
</reference>
<accession>A0ABT1Z874</accession>
<name>A0ABT1Z874_9ACTN</name>
<evidence type="ECO:0000313" key="2">
    <source>
        <dbReference type="EMBL" id="MCR9036418.1"/>
    </source>
</evidence>
<protein>
    <recommendedName>
        <fullName evidence="4">EF-hand domain-containing protein</fullName>
    </recommendedName>
</protein>